<evidence type="ECO:0000313" key="3">
    <source>
        <dbReference type="Proteomes" id="UP000324222"/>
    </source>
</evidence>
<comment type="caution">
    <text evidence="2">The sequence shown here is derived from an EMBL/GenBank/DDBJ whole genome shotgun (WGS) entry which is preliminary data.</text>
</comment>
<organism evidence="2 3">
    <name type="scientific">Portunus trituberculatus</name>
    <name type="common">Swimming crab</name>
    <name type="synonym">Neptunus trituberculatus</name>
    <dbReference type="NCBI Taxonomy" id="210409"/>
    <lineage>
        <taxon>Eukaryota</taxon>
        <taxon>Metazoa</taxon>
        <taxon>Ecdysozoa</taxon>
        <taxon>Arthropoda</taxon>
        <taxon>Crustacea</taxon>
        <taxon>Multicrustacea</taxon>
        <taxon>Malacostraca</taxon>
        <taxon>Eumalacostraca</taxon>
        <taxon>Eucarida</taxon>
        <taxon>Decapoda</taxon>
        <taxon>Pleocyemata</taxon>
        <taxon>Brachyura</taxon>
        <taxon>Eubrachyura</taxon>
        <taxon>Portunoidea</taxon>
        <taxon>Portunidae</taxon>
        <taxon>Portuninae</taxon>
        <taxon>Portunus</taxon>
    </lineage>
</organism>
<dbReference type="Proteomes" id="UP000324222">
    <property type="component" value="Unassembled WGS sequence"/>
</dbReference>
<dbReference type="OrthoDB" id="10032537at2759"/>
<feature type="coiled-coil region" evidence="1">
    <location>
        <begin position="30"/>
        <end position="57"/>
    </location>
</feature>
<accession>A0A5B7CY96</accession>
<evidence type="ECO:0000313" key="2">
    <source>
        <dbReference type="EMBL" id="MPC12423.1"/>
    </source>
</evidence>
<gene>
    <name evidence="2" type="ORF">E2C01_005117</name>
</gene>
<dbReference type="AlphaFoldDB" id="A0A5B7CY96"/>
<reference evidence="2 3" key="1">
    <citation type="submission" date="2019-05" db="EMBL/GenBank/DDBJ databases">
        <title>Another draft genome of Portunus trituberculatus and its Hox gene families provides insights of decapod evolution.</title>
        <authorList>
            <person name="Jeong J.-H."/>
            <person name="Song I."/>
            <person name="Kim S."/>
            <person name="Choi T."/>
            <person name="Kim D."/>
            <person name="Ryu S."/>
            <person name="Kim W."/>
        </authorList>
    </citation>
    <scope>NUCLEOTIDE SEQUENCE [LARGE SCALE GENOMIC DNA]</scope>
    <source>
        <tissue evidence="2">Muscle</tissue>
    </source>
</reference>
<protein>
    <submittedName>
        <fullName evidence="2">Uncharacterized protein</fullName>
    </submittedName>
</protein>
<name>A0A5B7CY96_PORTR</name>
<sequence>MWPADDVSTTTQAKGSSGELVLECESESLSEAQLNNIQKLKDELVRLQKLIQTNANAVQTVQKQNEITVPVLVNGTSTPAVGAPLTNGPSMVGLQVPQFLLLQNAEYHNPCLISDPGSFSFSK</sequence>
<keyword evidence="1" id="KW-0175">Coiled coil</keyword>
<keyword evidence="3" id="KW-1185">Reference proteome</keyword>
<proteinExistence type="predicted"/>
<evidence type="ECO:0000256" key="1">
    <source>
        <dbReference type="SAM" id="Coils"/>
    </source>
</evidence>
<dbReference type="EMBL" id="VSRR010000215">
    <property type="protein sequence ID" value="MPC12423.1"/>
    <property type="molecule type" value="Genomic_DNA"/>
</dbReference>